<evidence type="ECO:0000256" key="1">
    <source>
        <dbReference type="ARBA" id="ARBA00001933"/>
    </source>
</evidence>
<gene>
    <name evidence="4" type="ORF">XD73_1196</name>
</gene>
<dbReference type="GO" id="GO:0008483">
    <property type="term" value="F:transaminase activity"/>
    <property type="evidence" value="ECO:0007669"/>
    <property type="project" value="UniProtKB-KW"/>
</dbReference>
<accession>A0A101FWY4</accession>
<feature type="non-terminal residue" evidence="4">
    <location>
        <position position="139"/>
    </location>
</feature>
<dbReference type="Proteomes" id="UP000064249">
    <property type="component" value="Unassembled WGS sequence"/>
</dbReference>
<sequence length="139" mass="15424">MKPLKLPGPNAKAIIERDREVISHSYPRGYPFVMDHGEGTQVWDVDGNRFLDFAAGIAVAATGHSHPKVVKAIQDQAEQFIHISSDFYHETWVRLGEKLNEISPFSGPAASFMTNSGTESVEAAIKLARYHTQRSQFIG</sequence>
<evidence type="ECO:0000256" key="3">
    <source>
        <dbReference type="ARBA" id="ARBA00022898"/>
    </source>
</evidence>
<reference evidence="4 5" key="1">
    <citation type="journal article" date="2015" name="MBio">
        <title>Genome-Resolved Metagenomic Analysis Reveals Roles for Candidate Phyla and Other Microbial Community Members in Biogeochemical Transformations in Oil Reservoirs.</title>
        <authorList>
            <person name="Hu P."/>
            <person name="Tom L."/>
            <person name="Singh A."/>
            <person name="Thomas B.C."/>
            <person name="Baker B.J."/>
            <person name="Piceno Y.M."/>
            <person name="Andersen G.L."/>
            <person name="Banfield J.F."/>
        </authorList>
    </citation>
    <scope>NUCLEOTIDE SEQUENCE [LARGE SCALE GENOMIC DNA]</scope>
    <source>
        <strain evidence="4">46_16</strain>
    </source>
</reference>
<evidence type="ECO:0000313" key="4">
    <source>
        <dbReference type="EMBL" id="KUK45934.1"/>
    </source>
</evidence>
<keyword evidence="4" id="KW-0032">Aminotransferase</keyword>
<dbReference type="InterPro" id="IPR015424">
    <property type="entry name" value="PyrdxlP-dep_Trfase"/>
</dbReference>
<keyword evidence="3" id="KW-0663">Pyridoxal phosphate</keyword>
<dbReference type="InterPro" id="IPR015422">
    <property type="entry name" value="PyrdxlP-dep_Trfase_small"/>
</dbReference>
<dbReference type="InterPro" id="IPR005814">
    <property type="entry name" value="Aminotrans_3"/>
</dbReference>
<evidence type="ECO:0000313" key="5">
    <source>
        <dbReference type="Proteomes" id="UP000064249"/>
    </source>
</evidence>
<protein>
    <submittedName>
        <fullName evidence="4">Putative 4-aminobutyrate aminotransferase</fullName>
    </submittedName>
</protein>
<dbReference type="GO" id="GO:0042802">
    <property type="term" value="F:identical protein binding"/>
    <property type="evidence" value="ECO:0007669"/>
    <property type="project" value="TreeGrafter"/>
</dbReference>
<dbReference type="EMBL" id="LGFU01000110">
    <property type="protein sequence ID" value="KUK45934.1"/>
    <property type="molecule type" value="Genomic_DNA"/>
</dbReference>
<dbReference type="PANTHER" id="PTHR11986">
    <property type="entry name" value="AMINOTRANSFERASE CLASS III"/>
    <property type="match status" value="1"/>
</dbReference>
<dbReference type="Pfam" id="PF00202">
    <property type="entry name" value="Aminotran_3"/>
    <property type="match status" value="1"/>
</dbReference>
<name>A0A101FWY4_9CHLR</name>
<dbReference type="InterPro" id="IPR050103">
    <property type="entry name" value="Class-III_PLP-dep_AT"/>
</dbReference>
<evidence type="ECO:0000256" key="2">
    <source>
        <dbReference type="ARBA" id="ARBA00008954"/>
    </source>
</evidence>
<proteinExistence type="inferred from homology"/>
<comment type="caution">
    <text evidence="4">The sequence shown here is derived from an EMBL/GenBank/DDBJ whole genome shotgun (WGS) entry which is preliminary data.</text>
</comment>
<keyword evidence="4" id="KW-0808">Transferase</keyword>
<dbReference type="AlphaFoldDB" id="A0A101FWY4"/>
<dbReference type="InterPro" id="IPR015421">
    <property type="entry name" value="PyrdxlP-dep_Trfase_major"/>
</dbReference>
<organism evidence="4 5">
    <name type="scientific">Anaerolinea thermophila</name>
    <dbReference type="NCBI Taxonomy" id="167964"/>
    <lineage>
        <taxon>Bacteria</taxon>
        <taxon>Bacillati</taxon>
        <taxon>Chloroflexota</taxon>
        <taxon>Anaerolineae</taxon>
        <taxon>Anaerolineales</taxon>
        <taxon>Anaerolineaceae</taxon>
        <taxon>Anaerolinea</taxon>
    </lineage>
</organism>
<dbReference type="PANTHER" id="PTHR11986:SF58">
    <property type="entry name" value="LEUCINE_METHIONINE RACEMASE"/>
    <property type="match status" value="1"/>
</dbReference>
<comment type="similarity">
    <text evidence="2">Belongs to the class-III pyridoxal-phosphate-dependent aminotransferase family.</text>
</comment>
<dbReference type="Gene3D" id="3.90.1150.10">
    <property type="entry name" value="Aspartate Aminotransferase, domain 1"/>
    <property type="match status" value="1"/>
</dbReference>
<dbReference type="GO" id="GO:0030170">
    <property type="term" value="F:pyridoxal phosphate binding"/>
    <property type="evidence" value="ECO:0007669"/>
    <property type="project" value="InterPro"/>
</dbReference>
<comment type="cofactor">
    <cofactor evidence="1">
        <name>pyridoxal 5'-phosphate</name>
        <dbReference type="ChEBI" id="CHEBI:597326"/>
    </cofactor>
</comment>
<dbReference type="Gene3D" id="3.40.640.10">
    <property type="entry name" value="Type I PLP-dependent aspartate aminotransferase-like (Major domain)"/>
    <property type="match status" value="1"/>
</dbReference>
<dbReference type="SUPFAM" id="SSF53383">
    <property type="entry name" value="PLP-dependent transferases"/>
    <property type="match status" value="1"/>
</dbReference>